<dbReference type="OMA" id="LWLPEPY"/>
<dbReference type="GO" id="GO:0043130">
    <property type="term" value="F:ubiquitin binding"/>
    <property type="evidence" value="ECO:0007669"/>
    <property type="project" value="TreeGrafter"/>
</dbReference>
<dbReference type="GO" id="GO:0000813">
    <property type="term" value="C:ESCRT I complex"/>
    <property type="evidence" value="ECO:0007669"/>
    <property type="project" value="TreeGrafter"/>
</dbReference>
<dbReference type="SUPFAM" id="SSF54495">
    <property type="entry name" value="UBC-like"/>
    <property type="match status" value="1"/>
</dbReference>
<dbReference type="CDD" id="cd11685">
    <property type="entry name" value="UEV_TSG101-like"/>
    <property type="match status" value="1"/>
</dbReference>
<dbReference type="PROSITE" id="PS51312">
    <property type="entry name" value="SB"/>
    <property type="match status" value="1"/>
</dbReference>
<evidence type="ECO:0000256" key="3">
    <source>
        <dbReference type="ARBA" id="ARBA00022448"/>
    </source>
</evidence>
<dbReference type="OrthoDB" id="306304at2759"/>
<dbReference type="GeneID" id="8241648"/>
<keyword evidence="4" id="KW-0967">Endosome</keyword>
<keyword evidence="3 7" id="KW-0813">Transport</keyword>
<evidence type="ECO:0000259" key="10">
    <source>
        <dbReference type="PROSITE" id="PS51322"/>
    </source>
</evidence>
<comment type="similarity">
    <text evidence="2">Belongs to the ubiquitin-conjugating enzyme family. UEV subfamily.</text>
</comment>
<dbReference type="InterPro" id="IPR052070">
    <property type="entry name" value="ESCRT-I_UEV_domain"/>
</dbReference>
<feature type="domain" description="SB" evidence="9">
    <location>
        <begin position="281"/>
        <end position="349"/>
    </location>
</feature>
<dbReference type="InterPro" id="IPR037202">
    <property type="entry name" value="ESCRT_assembly_dom"/>
</dbReference>
<dbReference type="FunCoup" id="C1E1D0">
    <property type="interactions" value="1582"/>
</dbReference>
<evidence type="ECO:0000313" key="11">
    <source>
        <dbReference type="EMBL" id="ACO61715.1"/>
    </source>
</evidence>
<evidence type="ECO:0008006" key="13">
    <source>
        <dbReference type="Google" id="ProtNLM"/>
    </source>
</evidence>
<evidence type="ECO:0000256" key="1">
    <source>
        <dbReference type="ARBA" id="ARBA00004177"/>
    </source>
</evidence>
<dbReference type="GO" id="GO:0015031">
    <property type="term" value="P:protein transport"/>
    <property type="evidence" value="ECO:0007669"/>
    <property type="project" value="UniProtKB-UniRule"/>
</dbReference>
<dbReference type="Pfam" id="PF09454">
    <property type="entry name" value="Vps23_core"/>
    <property type="match status" value="1"/>
</dbReference>
<evidence type="ECO:0000259" key="9">
    <source>
        <dbReference type="PROSITE" id="PS51312"/>
    </source>
</evidence>
<dbReference type="RefSeq" id="XP_002500457.1">
    <property type="nucleotide sequence ID" value="XM_002500411.1"/>
</dbReference>
<dbReference type="AlphaFoldDB" id="C1E1D0"/>
<organism evidence="11 12">
    <name type="scientific">Micromonas commoda (strain RCC299 / NOUM17 / CCMP2709)</name>
    <name type="common">Picoplanktonic green alga</name>
    <dbReference type="NCBI Taxonomy" id="296587"/>
    <lineage>
        <taxon>Eukaryota</taxon>
        <taxon>Viridiplantae</taxon>
        <taxon>Chlorophyta</taxon>
        <taxon>Mamiellophyceae</taxon>
        <taxon>Mamiellales</taxon>
        <taxon>Mamiellaceae</taxon>
        <taxon>Micromonas</taxon>
    </lineage>
</organism>
<evidence type="ECO:0000256" key="5">
    <source>
        <dbReference type="ARBA" id="ARBA00022927"/>
    </source>
</evidence>
<dbReference type="PROSITE" id="PS51322">
    <property type="entry name" value="UEV"/>
    <property type="match status" value="1"/>
</dbReference>
<evidence type="ECO:0000256" key="4">
    <source>
        <dbReference type="ARBA" id="ARBA00022753"/>
    </source>
</evidence>
<dbReference type="STRING" id="296587.C1E1D0"/>
<dbReference type="eggNOG" id="KOG2391">
    <property type="taxonomic scope" value="Eukaryota"/>
</dbReference>
<keyword evidence="6 8" id="KW-0175">Coiled coil</keyword>
<protein>
    <recommendedName>
        <fullName evidence="13">UEV domain-containing protein</fullName>
    </recommendedName>
</protein>
<dbReference type="Pfam" id="PF05743">
    <property type="entry name" value="UEV"/>
    <property type="match status" value="1"/>
</dbReference>
<evidence type="ECO:0000256" key="2">
    <source>
        <dbReference type="ARBA" id="ARBA00009594"/>
    </source>
</evidence>
<sequence>MPVSAQVQYYLNAKLTATGASALPYDERLKFAVRDQLLAVVERYPSLSVRDDPFTHNDGRTVHLLRAEGTIPIYYMGVKYNIPLKMFLPEAFPHAQPICYVTPTSNMIIKPGHSCVDGSGLVRSPYGDRWSYPRSNLTELAGLLSEAFGSEPPLFAKPAGYVPPPPRTSPHVLAGGLSVAEGTFKARAITALSDRLRSELDVLRAQSGEEAERLLTLQAELARRREDIERSLREMRAERGAWEHRIGGMQAATVALEEWVSENEGKRKETEIADAAFRPEDPLSEQILEEMAKDLALEDAMDCLDEALSAKQIELEPYLELIRELSKEQFFARATTMVARKEQRERGVSQGVTF</sequence>
<gene>
    <name evidence="11" type="ORF">MICPUN_80230</name>
</gene>
<accession>C1E1D0</accession>
<evidence type="ECO:0000256" key="8">
    <source>
        <dbReference type="SAM" id="Coils"/>
    </source>
</evidence>
<dbReference type="KEGG" id="mis:MICPUN_80230"/>
<keyword evidence="5 7" id="KW-0653">Protein transport</keyword>
<proteinExistence type="inferred from homology"/>
<reference evidence="11 12" key="1">
    <citation type="journal article" date="2009" name="Science">
        <title>Green evolution and dynamic adaptations revealed by genomes of the marine picoeukaryotes Micromonas.</title>
        <authorList>
            <person name="Worden A.Z."/>
            <person name="Lee J.H."/>
            <person name="Mock T."/>
            <person name="Rouze P."/>
            <person name="Simmons M.P."/>
            <person name="Aerts A.L."/>
            <person name="Allen A.E."/>
            <person name="Cuvelier M.L."/>
            <person name="Derelle E."/>
            <person name="Everett M.V."/>
            <person name="Foulon E."/>
            <person name="Grimwood J."/>
            <person name="Gundlach H."/>
            <person name="Henrissat B."/>
            <person name="Napoli C."/>
            <person name="McDonald S.M."/>
            <person name="Parker M.S."/>
            <person name="Rombauts S."/>
            <person name="Salamov A."/>
            <person name="Von Dassow P."/>
            <person name="Badger J.H."/>
            <person name="Coutinho P.M."/>
            <person name="Demir E."/>
            <person name="Dubchak I."/>
            <person name="Gentemann C."/>
            <person name="Eikrem W."/>
            <person name="Gready J.E."/>
            <person name="John U."/>
            <person name="Lanier W."/>
            <person name="Lindquist E.A."/>
            <person name="Lucas S."/>
            <person name="Mayer K.F."/>
            <person name="Moreau H."/>
            <person name="Not F."/>
            <person name="Otillar R."/>
            <person name="Panaud O."/>
            <person name="Pangilinan J."/>
            <person name="Paulsen I."/>
            <person name="Piegu B."/>
            <person name="Poliakov A."/>
            <person name="Robbens S."/>
            <person name="Schmutz J."/>
            <person name="Toulza E."/>
            <person name="Wyss T."/>
            <person name="Zelensky A."/>
            <person name="Zhou K."/>
            <person name="Armbrust E.V."/>
            <person name="Bhattacharya D."/>
            <person name="Goodenough U.W."/>
            <person name="Van de Peer Y."/>
            <person name="Grigoriev I.V."/>
        </authorList>
    </citation>
    <scope>NUCLEOTIDE SEQUENCE [LARGE SCALE GENOMIC DNA]</scope>
    <source>
        <strain evidence="12">RCC299 / NOUM17</strain>
    </source>
</reference>
<evidence type="ECO:0000256" key="6">
    <source>
        <dbReference type="ARBA" id="ARBA00023054"/>
    </source>
</evidence>
<feature type="coiled-coil region" evidence="8">
    <location>
        <begin position="214"/>
        <end position="245"/>
    </location>
</feature>
<dbReference type="PANTHER" id="PTHR23306">
    <property type="entry name" value="TUMOR SUSCEPTIBILITY GENE 101 PROTEIN-RELATED"/>
    <property type="match status" value="1"/>
</dbReference>
<dbReference type="EMBL" id="CP001324">
    <property type="protein sequence ID" value="ACO61715.1"/>
    <property type="molecule type" value="Genomic_DNA"/>
</dbReference>
<keyword evidence="12" id="KW-1185">Reference proteome</keyword>
<dbReference type="InParanoid" id="C1E1D0"/>
<dbReference type="SUPFAM" id="SSF140111">
    <property type="entry name" value="Endosomal sorting complex assembly domain"/>
    <property type="match status" value="1"/>
</dbReference>
<dbReference type="InterPro" id="IPR017916">
    <property type="entry name" value="SB_dom"/>
</dbReference>
<dbReference type="Proteomes" id="UP000002009">
    <property type="component" value="Chromosome 3"/>
</dbReference>
<feature type="domain" description="UEV" evidence="10">
    <location>
        <begin position="14"/>
        <end position="158"/>
    </location>
</feature>
<dbReference type="InterPro" id="IPR016135">
    <property type="entry name" value="UBQ-conjugating_enzyme/RWD"/>
</dbReference>
<dbReference type="Gene3D" id="6.10.140.820">
    <property type="match status" value="1"/>
</dbReference>
<evidence type="ECO:0000256" key="7">
    <source>
        <dbReference type="PROSITE-ProRule" id="PRU00644"/>
    </source>
</evidence>
<dbReference type="InterPro" id="IPR008883">
    <property type="entry name" value="UEV_N"/>
</dbReference>
<dbReference type="Gene3D" id="3.10.110.10">
    <property type="entry name" value="Ubiquitin Conjugating Enzyme"/>
    <property type="match status" value="1"/>
</dbReference>
<comment type="subcellular location">
    <subcellularLocation>
        <location evidence="1">Endosome</location>
    </subcellularLocation>
</comment>
<name>C1E1D0_MICCC</name>
<dbReference type="PANTHER" id="PTHR23306:SF3">
    <property type="entry name" value="TUMOR SUPPRESSOR PROTEIN 101"/>
    <property type="match status" value="1"/>
</dbReference>
<evidence type="ECO:0000313" key="12">
    <source>
        <dbReference type="Proteomes" id="UP000002009"/>
    </source>
</evidence>
<dbReference type="GO" id="GO:0008333">
    <property type="term" value="P:endosome to lysosome transport"/>
    <property type="evidence" value="ECO:0007669"/>
    <property type="project" value="TreeGrafter"/>
</dbReference>